<dbReference type="InterPro" id="IPR046357">
    <property type="entry name" value="PPIase_dom_sf"/>
</dbReference>
<dbReference type="STRING" id="1150112.SAMN04487893_12122"/>
<keyword evidence="4" id="KW-0413">Isomerase</keyword>
<comment type="catalytic activity">
    <reaction evidence="1 4">
        <text>[protein]-peptidylproline (omega=180) = [protein]-peptidylproline (omega=0)</text>
        <dbReference type="Rhea" id="RHEA:16237"/>
        <dbReference type="Rhea" id="RHEA-COMP:10747"/>
        <dbReference type="Rhea" id="RHEA-COMP:10748"/>
        <dbReference type="ChEBI" id="CHEBI:83833"/>
        <dbReference type="ChEBI" id="CHEBI:83834"/>
        <dbReference type="EC" id="5.2.1.8"/>
    </reaction>
</comment>
<dbReference type="GO" id="GO:0003755">
    <property type="term" value="F:peptidyl-prolyl cis-trans isomerase activity"/>
    <property type="evidence" value="ECO:0007669"/>
    <property type="project" value="UniProtKB-KW"/>
</dbReference>
<gene>
    <name evidence="7" type="ORF">SAMN04487893_12122</name>
</gene>
<dbReference type="EMBL" id="FORU01000021">
    <property type="protein sequence ID" value="SFJ88382.1"/>
    <property type="molecule type" value="Genomic_DNA"/>
</dbReference>
<protein>
    <recommendedName>
        <fullName evidence="2 4">peptidylprolyl isomerase</fullName>
        <ecNumber evidence="2 4">5.2.1.8</ecNumber>
    </recommendedName>
</protein>
<evidence type="ECO:0000313" key="7">
    <source>
        <dbReference type="EMBL" id="SFJ88382.1"/>
    </source>
</evidence>
<sequence length="346" mass="38691">MNRIFKVLGILFLGILASNCKKDDNISVKPEPIRDGKEVYAENIADIEAYLKKNYMKLENGEVFLDSIQNGETSIWDQTNFPLKSIEMTNDAWELVKPINSATNDYSLAKYLKVNDSVKYKIYYVLLNEGGGESPISIDSVFTTYKGFNLKNEVFDNNKNGAWSSYPQTISEAKSGISNTFITGFRQSLSLLKTATGIIDNLDGTYSYENAGRAIVFIPSGLAYFNGSAGSGKIGKYAPIIFDLQLVSKLSRDHDKDGIPSLIEDLNGDGNYFNDDTDGDGIPDFLDEDDDGDGFTTRQEISYKIKDEFGREITKIYEYDKIPTCSSGKKRHMDKTCYPKPDGSWD</sequence>
<dbReference type="InterPro" id="IPR028974">
    <property type="entry name" value="TSP_type-3_rpt"/>
</dbReference>
<organism evidence="7 8">
    <name type="scientific">Myroides guanonis</name>
    <dbReference type="NCBI Taxonomy" id="1150112"/>
    <lineage>
        <taxon>Bacteria</taxon>
        <taxon>Pseudomonadati</taxon>
        <taxon>Bacteroidota</taxon>
        <taxon>Flavobacteriia</taxon>
        <taxon>Flavobacteriales</taxon>
        <taxon>Flavobacteriaceae</taxon>
        <taxon>Myroides</taxon>
    </lineage>
</organism>
<feature type="region of interest" description="Disordered" evidence="5">
    <location>
        <begin position="324"/>
        <end position="346"/>
    </location>
</feature>
<dbReference type="Proteomes" id="UP000243887">
    <property type="component" value="Unassembled WGS sequence"/>
</dbReference>
<accession>A0A1I3UZS0</accession>
<evidence type="ECO:0000259" key="6">
    <source>
        <dbReference type="PROSITE" id="PS50059"/>
    </source>
</evidence>
<proteinExistence type="predicted"/>
<dbReference type="EC" id="5.2.1.8" evidence="2 4"/>
<dbReference type="OrthoDB" id="1424215at2"/>
<reference evidence="8" key="1">
    <citation type="submission" date="2016-10" db="EMBL/GenBank/DDBJ databases">
        <authorList>
            <person name="Varghese N."/>
            <person name="Submissions S."/>
        </authorList>
    </citation>
    <scope>NUCLEOTIDE SEQUENCE [LARGE SCALE GENOMIC DNA]</scope>
    <source>
        <strain evidence="8">DSM 26542</strain>
    </source>
</reference>
<dbReference type="GO" id="GO:0005509">
    <property type="term" value="F:calcium ion binding"/>
    <property type="evidence" value="ECO:0007669"/>
    <property type="project" value="InterPro"/>
</dbReference>
<keyword evidence="8" id="KW-1185">Reference proteome</keyword>
<dbReference type="AlphaFoldDB" id="A0A1I3UZS0"/>
<dbReference type="SUPFAM" id="SSF103647">
    <property type="entry name" value="TSP type-3 repeat"/>
    <property type="match status" value="1"/>
</dbReference>
<evidence type="ECO:0000313" key="8">
    <source>
        <dbReference type="Proteomes" id="UP000243887"/>
    </source>
</evidence>
<keyword evidence="3 4" id="KW-0697">Rotamase</keyword>
<evidence type="ECO:0000256" key="5">
    <source>
        <dbReference type="SAM" id="MobiDB-lite"/>
    </source>
</evidence>
<dbReference type="Gene3D" id="3.10.50.40">
    <property type="match status" value="1"/>
</dbReference>
<name>A0A1I3UZS0_9FLAO</name>
<evidence type="ECO:0000256" key="4">
    <source>
        <dbReference type="PROSITE-ProRule" id="PRU00277"/>
    </source>
</evidence>
<dbReference type="SUPFAM" id="SSF54534">
    <property type="entry name" value="FKBP-like"/>
    <property type="match status" value="1"/>
</dbReference>
<evidence type="ECO:0000256" key="2">
    <source>
        <dbReference type="ARBA" id="ARBA00013194"/>
    </source>
</evidence>
<dbReference type="PROSITE" id="PS50059">
    <property type="entry name" value="FKBP_PPIASE"/>
    <property type="match status" value="1"/>
</dbReference>
<evidence type="ECO:0000256" key="1">
    <source>
        <dbReference type="ARBA" id="ARBA00000971"/>
    </source>
</evidence>
<dbReference type="RefSeq" id="WP_090681422.1">
    <property type="nucleotide sequence ID" value="NZ_FORU01000021.1"/>
</dbReference>
<dbReference type="InterPro" id="IPR001179">
    <property type="entry name" value="PPIase_FKBP_dom"/>
</dbReference>
<feature type="domain" description="PPIase FKBP-type" evidence="6">
    <location>
        <begin position="138"/>
        <end position="250"/>
    </location>
</feature>
<evidence type="ECO:0000256" key="3">
    <source>
        <dbReference type="ARBA" id="ARBA00023110"/>
    </source>
</evidence>